<gene>
    <name evidence="1" type="ORF">QE152_g19166</name>
</gene>
<keyword evidence="2" id="KW-1185">Reference proteome</keyword>
<reference evidence="1 2" key="1">
    <citation type="journal article" date="2024" name="BMC Genomics">
        <title>De novo assembly and annotation of Popillia japonica's genome with initial clues to its potential as an invasive pest.</title>
        <authorList>
            <person name="Cucini C."/>
            <person name="Boschi S."/>
            <person name="Funari R."/>
            <person name="Cardaioli E."/>
            <person name="Iannotti N."/>
            <person name="Marturano G."/>
            <person name="Paoli F."/>
            <person name="Bruttini M."/>
            <person name="Carapelli A."/>
            <person name="Frati F."/>
            <person name="Nardi F."/>
        </authorList>
    </citation>
    <scope>NUCLEOTIDE SEQUENCE [LARGE SCALE GENOMIC DNA]</scope>
    <source>
        <strain evidence="1">DMR45628</strain>
    </source>
</reference>
<accession>A0AAW1L2D0</accession>
<organism evidence="1 2">
    <name type="scientific">Popillia japonica</name>
    <name type="common">Japanese beetle</name>
    <dbReference type="NCBI Taxonomy" id="7064"/>
    <lineage>
        <taxon>Eukaryota</taxon>
        <taxon>Metazoa</taxon>
        <taxon>Ecdysozoa</taxon>
        <taxon>Arthropoda</taxon>
        <taxon>Hexapoda</taxon>
        <taxon>Insecta</taxon>
        <taxon>Pterygota</taxon>
        <taxon>Neoptera</taxon>
        <taxon>Endopterygota</taxon>
        <taxon>Coleoptera</taxon>
        <taxon>Polyphaga</taxon>
        <taxon>Scarabaeiformia</taxon>
        <taxon>Scarabaeidae</taxon>
        <taxon>Rutelinae</taxon>
        <taxon>Popillia</taxon>
    </lineage>
</organism>
<evidence type="ECO:0000313" key="2">
    <source>
        <dbReference type="Proteomes" id="UP001458880"/>
    </source>
</evidence>
<protein>
    <submittedName>
        <fullName evidence="1">Uncharacterized protein</fullName>
    </submittedName>
</protein>
<dbReference type="AlphaFoldDB" id="A0AAW1L2D0"/>
<name>A0AAW1L2D0_POPJA</name>
<comment type="caution">
    <text evidence="1">The sequence shown here is derived from an EMBL/GenBank/DDBJ whole genome shotgun (WGS) entry which is preliminary data.</text>
</comment>
<dbReference type="EMBL" id="JASPKY010000179">
    <property type="protein sequence ID" value="KAK9727383.1"/>
    <property type="molecule type" value="Genomic_DNA"/>
</dbReference>
<proteinExistence type="predicted"/>
<evidence type="ECO:0000313" key="1">
    <source>
        <dbReference type="EMBL" id="KAK9727383.1"/>
    </source>
</evidence>
<sequence length="112" mass="12675">MTQSEKSIFILIPRKNGSKSEASIILIQTDYKKIPFVVLKRHSSLLLRDCEQGVQAKSLGVMLKDFEDDEDLSVRDYLLSDNGLESLQNEDLSVRDYLLSDNGLESLQNSQP</sequence>
<dbReference type="Proteomes" id="UP001458880">
    <property type="component" value="Unassembled WGS sequence"/>
</dbReference>